<organism evidence="1">
    <name type="scientific">uncultured Solirubrobacteraceae bacterium</name>
    <dbReference type="NCBI Taxonomy" id="1162706"/>
    <lineage>
        <taxon>Bacteria</taxon>
        <taxon>Bacillati</taxon>
        <taxon>Actinomycetota</taxon>
        <taxon>Thermoleophilia</taxon>
        <taxon>Solirubrobacterales</taxon>
        <taxon>Solirubrobacteraceae</taxon>
        <taxon>environmental samples</taxon>
    </lineage>
</organism>
<dbReference type="EMBL" id="CADCVO010000079">
    <property type="protein sequence ID" value="CAA9471915.1"/>
    <property type="molecule type" value="Genomic_DNA"/>
</dbReference>
<accession>A0A6J4RPV2</accession>
<sequence>MTAAELLCREEVAVLHGRRIPGCPAPLDHLAVGPGGLTVIGAEPLRRRDPMGLRDLVTGVERHVDLLRACLEQWGAGDVDVRGCLCPVDLEGIPHRFTGMRLRAVPLLDAAGASRLAARPGHLSPSRVARITGLLIAALPAARR</sequence>
<name>A0A6J4RPV2_9ACTN</name>
<reference evidence="1" key="1">
    <citation type="submission" date="2020-02" db="EMBL/GenBank/DDBJ databases">
        <authorList>
            <person name="Meier V. D."/>
        </authorList>
    </citation>
    <scope>NUCLEOTIDE SEQUENCE</scope>
    <source>
        <strain evidence="1">AVDCRST_MAG13</strain>
    </source>
</reference>
<proteinExistence type="predicted"/>
<dbReference type="AlphaFoldDB" id="A0A6J4RPV2"/>
<protein>
    <submittedName>
        <fullName evidence="1">Uncharacterized protein</fullName>
    </submittedName>
</protein>
<gene>
    <name evidence="1" type="ORF">AVDCRST_MAG13-542</name>
</gene>
<evidence type="ECO:0000313" key="1">
    <source>
        <dbReference type="EMBL" id="CAA9471915.1"/>
    </source>
</evidence>